<feature type="signal peptide" evidence="2">
    <location>
        <begin position="1"/>
        <end position="25"/>
    </location>
</feature>
<evidence type="ECO:0000256" key="1">
    <source>
        <dbReference type="SAM" id="MobiDB-lite"/>
    </source>
</evidence>
<proteinExistence type="predicted"/>
<name>D0KZD9_HALNC</name>
<feature type="chain" id="PRO_5003010875" evidence="2">
    <location>
        <begin position="26"/>
        <end position="116"/>
    </location>
</feature>
<evidence type="ECO:0000256" key="2">
    <source>
        <dbReference type="SAM" id="SignalP"/>
    </source>
</evidence>
<dbReference type="AlphaFoldDB" id="D0KZD9"/>
<sequence length="116" mass="12631">MRATKTTLIGSVLIGIAAISSQTWADTLTPPQSTLQSMNQQQIQSQQRKAPTSADFERLNNQNKNQSKMMNQQPRGVGSGNQSQYTHQYRYGSGSMSRGSKTGDGTNRNSRGGLGH</sequence>
<dbReference type="EMBL" id="CP001801">
    <property type="protein sequence ID" value="ACX95812.1"/>
    <property type="molecule type" value="Genomic_DNA"/>
</dbReference>
<feature type="compositionally biased region" description="Low complexity" evidence="1">
    <location>
        <begin position="32"/>
        <end position="47"/>
    </location>
</feature>
<dbReference type="Proteomes" id="UP000009102">
    <property type="component" value="Chromosome"/>
</dbReference>
<feature type="compositionally biased region" description="Low complexity" evidence="1">
    <location>
        <begin position="60"/>
        <end position="73"/>
    </location>
</feature>
<feature type="region of interest" description="Disordered" evidence="1">
    <location>
        <begin position="27"/>
        <end position="116"/>
    </location>
</feature>
<organism evidence="3 4">
    <name type="scientific">Halothiobacillus neapolitanus (strain ATCC 23641 / DSM 15147 / CIP 104769 / NCIMB 8539 / c2)</name>
    <name type="common">Thiobacillus neapolitanus</name>
    <dbReference type="NCBI Taxonomy" id="555778"/>
    <lineage>
        <taxon>Bacteria</taxon>
        <taxon>Pseudomonadati</taxon>
        <taxon>Pseudomonadota</taxon>
        <taxon>Gammaproteobacteria</taxon>
        <taxon>Chromatiales</taxon>
        <taxon>Halothiobacillaceae</taxon>
        <taxon>Halothiobacillus</taxon>
    </lineage>
</organism>
<dbReference type="STRING" id="555778.Hneap_0976"/>
<reference evidence="3 4" key="1">
    <citation type="submission" date="2009-10" db="EMBL/GenBank/DDBJ databases">
        <title>Complete sequence of Halothiobacillus neapolitanus c2.</title>
        <authorList>
            <consortium name="US DOE Joint Genome Institute"/>
            <person name="Lucas S."/>
            <person name="Copeland A."/>
            <person name="Lapidus A."/>
            <person name="Glavina del Rio T."/>
            <person name="Tice H."/>
            <person name="Bruce D."/>
            <person name="Goodwin L."/>
            <person name="Pitluck S."/>
            <person name="Davenport K."/>
            <person name="Brettin T."/>
            <person name="Detter J.C."/>
            <person name="Han C."/>
            <person name="Tapia R."/>
            <person name="Larimer F."/>
            <person name="Land M."/>
            <person name="Hauser L."/>
            <person name="Kyrpides N."/>
            <person name="Mikhailova N."/>
            <person name="Kerfeld C."/>
            <person name="Cannon G."/>
            <person name="Heinhort S."/>
        </authorList>
    </citation>
    <scope>NUCLEOTIDE SEQUENCE [LARGE SCALE GENOMIC DNA]</scope>
    <source>
        <strain evidence="4">ATCC 23641 / c2</strain>
    </source>
</reference>
<protein>
    <submittedName>
        <fullName evidence="3">Uncharacterized protein</fullName>
    </submittedName>
</protein>
<dbReference type="KEGG" id="hna:Hneap_0976"/>
<gene>
    <name evidence="3" type="ordered locus">Hneap_0976</name>
</gene>
<dbReference type="HOGENOM" id="CLU_2093426_0_0_6"/>
<keyword evidence="2" id="KW-0732">Signal</keyword>
<evidence type="ECO:0000313" key="4">
    <source>
        <dbReference type="Proteomes" id="UP000009102"/>
    </source>
</evidence>
<feature type="compositionally biased region" description="Low complexity" evidence="1">
    <location>
        <begin position="89"/>
        <end position="100"/>
    </location>
</feature>
<keyword evidence="4" id="KW-1185">Reference proteome</keyword>
<evidence type="ECO:0000313" key="3">
    <source>
        <dbReference type="EMBL" id="ACX95812.1"/>
    </source>
</evidence>
<accession>D0KZD9</accession>